<accession>A0ABD5ZDS2</accession>
<dbReference type="PANTHER" id="PTHR34236">
    <property type="entry name" value="DIMETHYL SULFOXIDE REDUCTASE TRANSCRIPTIONAL ACTIVATOR"/>
    <property type="match status" value="1"/>
</dbReference>
<dbReference type="Pfam" id="PF04967">
    <property type="entry name" value="HTH_10"/>
    <property type="match status" value="1"/>
</dbReference>
<feature type="region of interest" description="Disordered" evidence="3">
    <location>
        <begin position="219"/>
        <end position="248"/>
    </location>
</feature>
<evidence type="ECO:0000313" key="5">
    <source>
        <dbReference type="EMBL" id="MFC7203215.1"/>
    </source>
</evidence>
<gene>
    <name evidence="5" type="ORF">ACFQJC_06790</name>
</gene>
<dbReference type="PANTHER" id="PTHR34236:SF1">
    <property type="entry name" value="DIMETHYL SULFOXIDE REDUCTASE TRANSCRIPTIONAL ACTIVATOR"/>
    <property type="match status" value="1"/>
</dbReference>
<sequence>MTLYVGICIDSPVLKQSIDRSPDVTLSVEQQTTSADGVLDITLRCLGGELDAFEAHLDTDETVSRWVPIDGVGPRRLYRVRLTERASSTFEFDRWVDGKGVFLSAEREVCGWVLQAYLPDRCTLRQFAEGCESNDVQFDITQLMEIGHVNDMRQLGLSSVQAETLRTALECGYYSIPRETNLEELAKSLDVSHQAVSERLRRAVRSLLEHTIADQGERFHYGRPRLDATESPTTVHRQVDQLPVEEPV</sequence>
<evidence type="ECO:0000256" key="1">
    <source>
        <dbReference type="ARBA" id="ARBA00023015"/>
    </source>
</evidence>
<keyword evidence="2" id="KW-0804">Transcription</keyword>
<feature type="compositionally biased region" description="Basic and acidic residues" evidence="3">
    <location>
        <begin position="219"/>
        <end position="228"/>
    </location>
</feature>
<reference evidence="5 6" key="1">
    <citation type="journal article" date="2019" name="Int. J. Syst. Evol. Microbiol.">
        <title>The Global Catalogue of Microorganisms (GCM) 10K type strain sequencing project: providing services to taxonomists for standard genome sequencing and annotation.</title>
        <authorList>
            <consortium name="The Broad Institute Genomics Platform"/>
            <consortium name="The Broad Institute Genome Sequencing Center for Infectious Disease"/>
            <person name="Wu L."/>
            <person name="Ma J."/>
        </authorList>
    </citation>
    <scope>NUCLEOTIDE SEQUENCE [LARGE SCALE GENOMIC DNA]</scope>
    <source>
        <strain evidence="5 6">DSM 29988</strain>
    </source>
</reference>
<dbReference type="AlphaFoldDB" id="A0ABD5ZDS2"/>
<keyword evidence="6" id="KW-1185">Reference proteome</keyword>
<evidence type="ECO:0000256" key="3">
    <source>
        <dbReference type="SAM" id="MobiDB-lite"/>
    </source>
</evidence>
<keyword evidence="1" id="KW-0805">Transcription regulation</keyword>
<organism evidence="5 6">
    <name type="scientific">Haloferax namakaokahaiae</name>
    <dbReference type="NCBI Taxonomy" id="1748331"/>
    <lineage>
        <taxon>Archaea</taxon>
        <taxon>Methanobacteriati</taxon>
        <taxon>Methanobacteriota</taxon>
        <taxon>Stenosarchaea group</taxon>
        <taxon>Halobacteria</taxon>
        <taxon>Halobacteriales</taxon>
        <taxon>Haloferacaceae</taxon>
        <taxon>Haloferax</taxon>
    </lineage>
</organism>
<proteinExistence type="predicted"/>
<dbReference type="InterPro" id="IPR007050">
    <property type="entry name" value="HTH_bacterioopsin"/>
</dbReference>
<dbReference type="Proteomes" id="UP001596481">
    <property type="component" value="Unassembled WGS sequence"/>
</dbReference>
<comment type="caution">
    <text evidence="5">The sequence shown here is derived from an EMBL/GenBank/DDBJ whole genome shotgun (WGS) entry which is preliminary data.</text>
</comment>
<feature type="domain" description="HTH bat-type" evidence="4">
    <location>
        <begin position="157"/>
        <end position="208"/>
    </location>
</feature>
<name>A0ABD5ZDS2_9EURY</name>
<dbReference type="RefSeq" id="WP_390222555.1">
    <property type="nucleotide sequence ID" value="NZ_JBHTAA010000002.1"/>
</dbReference>
<evidence type="ECO:0000256" key="2">
    <source>
        <dbReference type="ARBA" id="ARBA00023163"/>
    </source>
</evidence>
<evidence type="ECO:0000259" key="4">
    <source>
        <dbReference type="Pfam" id="PF04967"/>
    </source>
</evidence>
<evidence type="ECO:0000313" key="6">
    <source>
        <dbReference type="Proteomes" id="UP001596481"/>
    </source>
</evidence>
<dbReference type="EMBL" id="JBHTAA010000002">
    <property type="protein sequence ID" value="MFC7203215.1"/>
    <property type="molecule type" value="Genomic_DNA"/>
</dbReference>
<protein>
    <submittedName>
        <fullName evidence="5">Helix-turn-helix domain-containing protein</fullName>
    </submittedName>
</protein>